<dbReference type="Pfam" id="PF02922">
    <property type="entry name" value="CBM_48"/>
    <property type="match status" value="1"/>
</dbReference>
<dbReference type="SUPFAM" id="SSF53474">
    <property type="entry name" value="alpha/beta-Hydrolases"/>
    <property type="match status" value="1"/>
</dbReference>
<dbReference type="InterPro" id="IPR004193">
    <property type="entry name" value="Glyco_hydro_13_N"/>
</dbReference>
<gene>
    <name evidence="2" type="primary">axe1-6A_2</name>
    <name evidence="2" type="ORF">KOR42_53090</name>
</gene>
<dbReference type="InterPro" id="IPR050583">
    <property type="entry name" value="Mycobacterial_A85_antigen"/>
</dbReference>
<comment type="caution">
    <text evidence="2">The sequence shown here is derived from an EMBL/GenBank/DDBJ whole genome shotgun (WGS) entry which is preliminary data.</text>
</comment>
<dbReference type="OrthoDB" id="184858at2"/>
<dbReference type="InterPro" id="IPR013783">
    <property type="entry name" value="Ig-like_fold"/>
</dbReference>
<dbReference type="GO" id="GO:0005975">
    <property type="term" value="P:carbohydrate metabolic process"/>
    <property type="evidence" value="ECO:0007669"/>
    <property type="project" value="InterPro"/>
</dbReference>
<dbReference type="GO" id="GO:0016747">
    <property type="term" value="F:acyltransferase activity, transferring groups other than amino-acyl groups"/>
    <property type="evidence" value="ECO:0007669"/>
    <property type="project" value="TreeGrafter"/>
</dbReference>
<dbReference type="AlphaFoldDB" id="A0A5C5V8U8"/>
<dbReference type="Gene3D" id="2.60.40.10">
    <property type="entry name" value="Immunoglobulins"/>
    <property type="match status" value="1"/>
</dbReference>
<organism evidence="2 3">
    <name type="scientific">Thalassoglobus neptunius</name>
    <dbReference type="NCBI Taxonomy" id="1938619"/>
    <lineage>
        <taxon>Bacteria</taxon>
        <taxon>Pseudomonadati</taxon>
        <taxon>Planctomycetota</taxon>
        <taxon>Planctomycetia</taxon>
        <taxon>Planctomycetales</taxon>
        <taxon>Planctomycetaceae</taxon>
        <taxon>Thalassoglobus</taxon>
    </lineage>
</organism>
<sequence>MHALITGKFRSLEGSLRLLRLGVLALMGFIALSTFDGEEGVAQSSRFAPPIESPEIGDDGRVTFRIRAEKADSVRLTSSDIPNVGRGVEMKENGESIWEVTVGPVPSGAYRYRFDLDGVAVNDPVNNLTSESNSSTSSLLIVPGSSWMDVRDVEHGSVADVTYQSSSLGRARRMHVYTPPGYERGTDEQYPVFYLLHGATDSDDSWTSVGRASFILDNLIASGHAEPMIVVMPNGHTGRFQFRRDGLRMDEFTRDFEEDIVPFIESHYRVKSGPEHRAISGLSMGGAQTLNIVIRNLEGYGYVGVFSSGVFGITNPQPEENSGPSWEEQHLDVLDDASAKEHLQLVWFAIGKEDFLLETSRATVAMLKKHGFDVIYEETDGGHVWKNWREYLHTFAQNLFRENDNPVTLDAESTDQ</sequence>
<dbReference type="Proteomes" id="UP000317243">
    <property type="component" value="Unassembled WGS sequence"/>
</dbReference>
<evidence type="ECO:0000313" key="3">
    <source>
        <dbReference type="Proteomes" id="UP000317243"/>
    </source>
</evidence>
<dbReference type="Gene3D" id="3.40.50.1820">
    <property type="entry name" value="alpha/beta hydrolase"/>
    <property type="match status" value="1"/>
</dbReference>
<dbReference type="GO" id="GO:0004553">
    <property type="term" value="F:hydrolase activity, hydrolyzing O-glycosyl compounds"/>
    <property type="evidence" value="ECO:0007669"/>
    <property type="project" value="InterPro"/>
</dbReference>
<dbReference type="InterPro" id="IPR029058">
    <property type="entry name" value="AB_hydrolase_fold"/>
</dbReference>
<protein>
    <submittedName>
        <fullName evidence="2">Carbohydrate acetyl esterase/feruloyl esterase</fullName>
    </submittedName>
</protein>
<name>A0A5C5V8U8_9PLAN</name>
<dbReference type="PANTHER" id="PTHR48098">
    <property type="entry name" value="ENTEROCHELIN ESTERASE-RELATED"/>
    <property type="match status" value="1"/>
</dbReference>
<dbReference type="Pfam" id="PF00756">
    <property type="entry name" value="Esterase"/>
    <property type="match status" value="1"/>
</dbReference>
<dbReference type="InterPro" id="IPR000801">
    <property type="entry name" value="Esterase-like"/>
</dbReference>
<dbReference type="SUPFAM" id="SSF81296">
    <property type="entry name" value="E set domains"/>
    <property type="match status" value="1"/>
</dbReference>
<dbReference type="PANTHER" id="PTHR48098:SF1">
    <property type="entry name" value="DIACYLGLYCEROL ACYLTRANSFERASE_MYCOLYLTRANSFERASE AG85A"/>
    <property type="match status" value="1"/>
</dbReference>
<proteinExistence type="predicted"/>
<feature type="domain" description="Glycoside hydrolase family 13 N-terminal" evidence="1">
    <location>
        <begin position="59"/>
        <end position="116"/>
    </location>
</feature>
<keyword evidence="3" id="KW-1185">Reference proteome</keyword>
<evidence type="ECO:0000313" key="2">
    <source>
        <dbReference type="EMBL" id="TWT35016.1"/>
    </source>
</evidence>
<dbReference type="InterPro" id="IPR014756">
    <property type="entry name" value="Ig_E-set"/>
</dbReference>
<reference evidence="2 3" key="1">
    <citation type="submission" date="2019-02" db="EMBL/GenBank/DDBJ databases">
        <title>Deep-cultivation of Planctomycetes and their phenomic and genomic characterization uncovers novel biology.</title>
        <authorList>
            <person name="Wiegand S."/>
            <person name="Jogler M."/>
            <person name="Boedeker C."/>
            <person name="Pinto D."/>
            <person name="Vollmers J."/>
            <person name="Rivas-Marin E."/>
            <person name="Kohn T."/>
            <person name="Peeters S.H."/>
            <person name="Heuer A."/>
            <person name="Rast P."/>
            <person name="Oberbeckmann S."/>
            <person name="Bunk B."/>
            <person name="Jeske O."/>
            <person name="Meyerdierks A."/>
            <person name="Storesund J.E."/>
            <person name="Kallscheuer N."/>
            <person name="Luecker S."/>
            <person name="Lage O.M."/>
            <person name="Pohl T."/>
            <person name="Merkel B.J."/>
            <person name="Hornburger P."/>
            <person name="Mueller R.-W."/>
            <person name="Bruemmer F."/>
            <person name="Labrenz M."/>
            <person name="Spormann A.M."/>
            <person name="Op Den Camp H."/>
            <person name="Overmann J."/>
            <person name="Amann R."/>
            <person name="Jetten M.S.M."/>
            <person name="Mascher T."/>
            <person name="Medema M.H."/>
            <person name="Devos D.P."/>
            <person name="Kaster A.-K."/>
            <person name="Ovreas L."/>
            <person name="Rohde M."/>
            <person name="Galperin M.Y."/>
            <person name="Jogler C."/>
        </authorList>
    </citation>
    <scope>NUCLEOTIDE SEQUENCE [LARGE SCALE GENOMIC DNA]</scope>
    <source>
        <strain evidence="2 3">KOR42</strain>
    </source>
</reference>
<accession>A0A5C5V8U8</accession>
<dbReference type="EMBL" id="SIHI01000080">
    <property type="protein sequence ID" value="TWT35016.1"/>
    <property type="molecule type" value="Genomic_DNA"/>
</dbReference>
<dbReference type="RefSeq" id="WP_146512543.1">
    <property type="nucleotide sequence ID" value="NZ_SIHI01000080.1"/>
</dbReference>
<evidence type="ECO:0000259" key="1">
    <source>
        <dbReference type="Pfam" id="PF02922"/>
    </source>
</evidence>